<evidence type="ECO:0000313" key="5">
    <source>
        <dbReference type="Proteomes" id="UP000722989"/>
    </source>
</evidence>
<evidence type="ECO:0000256" key="1">
    <source>
        <dbReference type="ARBA" id="ARBA00007362"/>
    </source>
</evidence>
<feature type="transmembrane region" description="Helical" evidence="2">
    <location>
        <begin position="114"/>
        <end position="133"/>
    </location>
</feature>
<keyword evidence="2" id="KW-0812">Transmembrane</keyword>
<keyword evidence="2" id="KW-0472">Membrane</keyword>
<feature type="transmembrane region" description="Helical" evidence="2">
    <location>
        <begin position="203"/>
        <end position="224"/>
    </location>
</feature>
<proteinExistence type="inferred from homology"/>
<protein>
    <submittedName>
        <fullName evidence="4">DMT family transporter</fullName>
    </submittedName>
</protein>
<keyword evidence="2" id="KW-1133">Transmembrane helix</keyword>
<feature type="transmembrane region" description="Helical" evidence="2">
    <location>
        <begin position="86"/>
        <end position="108"/>
    </location>
</feature>
<accession>A0ABX0Y3E9</accession>
<feature type="transmembrane region" description="Helical" evidence="2">
    <location>
        <begin position="145"/>
        <end position="165"/>
    </location>
</feature>
<feature type="domain" description="EamA" evidence="3">
    <location>
        <begin position="147"/>
        <end position="275"/>
    </location>
</feature>
<organism evidence="4 5">
    <name type="scientific">Planosporangium thailandense</name>
    <dbReference type="NCBI Taxonomy" id="765197"/>
    <lineage>
        <taxon>Bacteria</taxon>
        <taxon>Bacillati</taxon>
        <taxon>Actinomycetota</taxon>
        <taxon>Actinomycetes</taxon>
        <taxon>Micromonosporales</taxon>
        <taxon>Micromonosporaceae</taxon>
        <taxon>Planosporangium</taxon>
    </lineage>
</organism>
<feature type="transmembrane region" description="Helical" evidence="2">
    <location>
        <begin position="60"/>
        <end position="79"/>
    </location>
</feature>
<feature type="transmembrane region" description="Helical" evidence="2">
    <location>
        <begin position="171"/>
        <end position="191"/>
    </location>
</feature>
<evidence type="ECO:0000259" key="3">
    <source>
        <dbReference type="Pfam" id="PF00892"/>
    </source>
</evidence>
<dbReference type="RefSeq" id="WP_167927770.1">
    <property type="nucleotide sequence ID" value="NZ_JAATVY010000022.1"/>
</dbReference>
<gene>
    <name evidence="4" type="ORF">HC031_24565</name>
</gene>
<comment type="caution">
    <text evidence="4">The sequence shown here is derived from an EMBL/GenBank/DDBJ whole genome shotgun (WGS) entry which is preliminary data.</text>
</comment>
<sequence length="277" mass="27220">MVSLLFAVTTALVWGAADFSGGKATQRASTLAVSVTSKLAGLPVLALGLAVTGGTPTRAALGWGVLAGVFGLTGIILLYRGLATGAMTVVAPVTAVTSALVPFLIGIVVDGAPAPAAMTGAACAIGAIALVSTGPGDGRKHVGPAIVGLALAAGAGFGLFMTMLSRAGAGAGMWPLAAAQFTGLAMGWLLARRARTAPLLTGPALRWALAAGALDFTANLTYVLAARDGALSVVAPISSLYPATTVLLALAVDRERIRLLQLAGLGLAAASLILAAS</sequence>
<feature type="transmembrane region" description="Helical" evidence="2">
    <location>
        <begin position="259"/>
        <end position="276"/>
    </location>
</feature>
<feature type="transmembrane region" description="Helical" evidence="2">
    <location>
        <begin position="230"/>
        <end position="252"/>
    </location>
</feature>
<name>A0ABX0Y3E9_9ACTN</name>
<feature type="domain" description="EamA" evidence="3">
    <location>
        <begin position="3"/>
        <end position="133"/>
    </location>
</feature>
<comment type="similarity">
    <text evidence="1">Belongs to the EamA transporter family.</text>
</comment>
<evidence type="ECO:0000256" key="2">
    <source>
        <dbReference type="SAM" id="Phobius"/>
    </source>
</evidence>
<dbReference type="InterPro" id="IPR000620">
    <property type="entry name" value="EamA_dom"/>
</dbReference>
<evidence type="ECO:0000313" key="4">
    <source>
        <dbReference type="EMBL" id="NJC72868.1"/>
    </source>
</evidence>
<dbReference type="EMBL" id="JAATVY010000022">
    <property type="protein sequence ID" value="NJC72868.1"/>
    <property type="molecule type" value="Genomic_DNA"/>
</dbReference>
<reference evidence="4 5" key="1">
    <citation type="submission" date="2020-03" db="EMBL/GenBank/DDBJ databases">
        <title>WGS of the type strain of Planosporangium spp.</title>
        <authorList>
            <person name="Thawai C."/>
        </authorList>
    </citation>
    <scope>NUCLEOTIDE SEQUENCE [LARGE SCALE GENOMIC DNA]</scope>
    <source>
        <strain evidence="4 5">TBRC 5610</strain>
    </source>
</reference>
<keyword evidence="5" id="KW-1185">Reference proteome</keyword>
<dbReference type="InterPro" id="IPR037185">
    <property type="entry name" value="EmrE-like"/>
</dbReference>
<dbReference type="SUPFAM" id="SSF103481">
    <property type="entry name" value="Multidrug resistance efflux transporter EmrE"/>
    <property type="match status" value="1"/>
</dbReference>
<dbReference type="Pfam" id="PF00892">
    <property type="entry name" value="EamA"/>
    <property type="match status" value="2"/>
</dbReference>
<dbReference type="Proteomes" id="UP000722989">
    <property type="component" value="Unassembled WGS sequence"/>
</dbReference>